<comment type="caution">
    <text evidence="7">The sequence shown here is derived from an EMBL/GenBank/DDBJ whole genome shotgun (WGS) entry which is preliminary data.</text>
</comment>
<evidence type="ECO:0000313" key="10">
    <source>
        <dbReference type="Proteomes" id="UP000663852"/>
    </source>
</evidence>
<feature type="transmembrane region" description="Helical" evidence="5">
    <location>
        <begin position="270"/>
        <end position="295"/>
    </location>
</feature>
<evidence type="ECO:0000256" key="3">
    <source>
        <dbReference type="PROSITE-ProRule" id="PRU00059"/>
    </source>
</evidence>
<dbReference type="AlphaFoldDB" id="A0A813WQ81"/>
<name>A0A813WQ81_ADIRI</name>
<dbReference type="CDD" id="cd12087">
    <property type="entry name" value="TM_EGFR-like"/>
    <property type="match status" value="1"/>
</dbReference>
<dbReference type="Proteomes" id="UP000663852">
    <property type="component" value="Unassembled WGS sequence"/>
</dbReference>
<keyword evidence="5" id="KW-0812">Transmembrane</keyword>
<dbReference type="InterPro" id="IPR035914">
    <property type="entry name" value="Sperma_CUB_dom_sf"/>
</dbReference>
<keyword evidence="1" id="KW-0677">Repeat</keyword>
<feature type="region of interest" description="Disordered" evidence="4">
    <location>
        <begin position="569"/>
        <end position="593"/>
    </location>
</feature>
<evidence type="ECO:0000256" key="2">
    <source>
        <dbReference type="ARBA" id="ARBA00023157"/>
    </source>
</evidence>
<dbReference type="PROSITE" id="PS01180">
    <property type="entry name" value="CUB"/>
    <property type="match status" value="1"/>
</dbReference>
<proteinExistence type="predicted"/>
<dbReference type="EMBL" id="CAJNOR010004679">
    <property type="protein sequence ID" value="CAF1520571.1"/>
    <property type="molecule type" value="Genomic_DNA"/>
</dbReference>
<dbReference type="CDD" id="cd22823">
    <property type="entry name" value="Gal_Rha_Lectin"/>
    <property type="match status" value="1"/>
</dbReference>
<feature type="domain" description="CUB" evidence="6">
    <location>
        <begin position="64"/>
        <end position="204"/>
    </location>
</feature>
<evidence type="ECO:0000256" key="4">
    <source>
        <dbReference type="SAM" id="MobiDB-lite"/>
    </source>
</evidence>
<organism evidence="7 10">
    <name type="scientific">Adineta ricciae</name>
    <name type="common">Rotifer</name>
    <dbReference type="NCBI Taxonomy" id="249248"/>
    <lineage>
        <taxon>Eukaryota</taxon>
        <taxon>Metazoa</taxon>
        <taxon>Spiralia</taxon>
        <taxon>Gnathifera</taxon>
        <taxon>Rotifera</taxon>
        <taxon>Eurotatoria</taxon>
        <taxon>Bdelloidea</taxon>
        <taxon>Adinetida</taxon>
        <taxon>Adinetidae</taxon>
        <taxon>Adineta</taxon>
    </lineage>
</organism>
<evidence type="ECO:0000313" key="7">
    <source>
        <dbReference type="EMBL" id="CAF0858771.1"/>
    </source>
</evidence>
<evidence type="ECO:0000313" key="9">
    <source>
        <dbReference type="Proteomes" id="UP000663828"/>
    </source>
</evidence>
<evidence type="ECO:0000256" key="5">
    <source>
        <dbReference type="SAM" id="Phobius"/>
    </source>
</evidence>
<gene>
    <name evidence="7" type="ORF">EDS130_LOCUS7702</name>
    <name evidence="8" type="ORF">XAT740_LOCUS40771</name>
</gene>
<dbReference type="PANTHER" id="PTHR24251">
    <property type="entry name" value="OVOCHYMASE-RELATED"/>
    <property type="match status" value="1"/>
</dbReference>
<accession>A0A813WQ81</accession>
<keyword evidence="5" id="KW-1133">Transmembrane helix</keyword>
<keyword evidence="9" id="KW-1185">Reference proteome</keyword>
<evidence type="ECO:0000256" key="1">
    <source>
        <dbReference type="ARBA" id="ARBA00022737"/>
    </source>
</evidence>
<dbReference type="SUPFAM" id="SSF49854">
    <property type="entry name" value="Spermadhesin, CUB domain"/>
    <property type="match status" value="1"/>
</dbReference>
<dbReference type="Proteomes" id="UP000663828">
    <property type="component" value="Unassembled WGS sequence"/>
</dbReference>
<comment type="caution">
    <text evidence="3">Lacks conserved residue(s) required for the propagation of feature annotation.</text>
</comment>
<reference evidence="7" key="1">
    <citation type="submission" date="2021-02" db="EMBL/GenBank/DDBJ databases">
        <authorList>
            <person name="Nowell W R."/>
        </authorList>
    </citation>
    <scope>NUCLEOTIDE SEQUENCE</scope>
</reference>
<keyword evidence="5" id="KW-0472">Membrane</keyword>
<dbReference type="EMBL" id="CAJNOJ010000023">
    <property type="protein sequence ID" value="CAF0858771.1"/>
    <property type="molecule type" value="Genomic_DNA"/>
</dbReference>
<feature type="compositionally biased region" description="Polar residues" evidence="4">
    <location>
        <begin position="306"/>
        <end position="334"/>
    </location>
</feature>
<protein>
    <recommendedName>
        <fullName evidence="6">CUB domain-containing protein</fullName>
    </recommendedName>
</protein>
<keyword evidence="2" id="KW-1015">Disulfide bond</keyword>
<evidence type="ECO:0000313" key="8">
    <source>
        <dbReference type="EMBL" id="CAF1520571.1"/>
    </source>
</evidence>
<dbReference type="SMART" id="SM00042">
    <property type="entry name" value="CUB"/>
    <property type="match status" value="1"/>
</dbReference>
<feature type="region of interest" description="Disordered" evidence="4">
    <location>
        <begin position="305"/>
        <end position="380"/>
    </location>
</feature>
<sequence length="623" mass="67076">MCEPDVHSDYLVHCQGSIDGSLCEGNKTCFIEVSSRNYIQCSGGTYAPTYFFVKYTCTQIHTMCVDNEPIRNTLYGFIVSPAYPHPMADNLKCSINIEADPSMYIELSPVHISLLDTYKCRSDYLEIFGYLNSISTNLPSDKSNVERNSLPVWKSYHTWCGADRSPYTPTPNTRYLISSNSLYMSLQTSASKRPRYFKIRYKVVPSIARAQYDADGIAIDSSSEPSISSMMTSTTSATIPLTTIVVPTVEENTNRTSNETTAKRTYKKEIIIGTIAGVFVLVIAILVGVGIFLFIKRRQTRAPGAKSTTLAVASSGTNAGKKNASSPPSFNSVASKPGAKSLDKAPLLQQTAATTTNTSKPTPAPAAKPKLIPERTVNLSDVNTSRFKSHTMSTTTAPAATTTTAAASGLSTTVKDTTLGHTEVVTTASAPAVLKPALTVADSGIYGADFSDDPPSVVTKPTEPTKIYGIDLPDKSENNPPASSLPIPLTVVVNPLSDGSSSTPANTTTSPIVIPNHISMNSLAEEREGLLTPLLHDEHLDETVKSAYLSLIDATMSENEGTVCGGSLVSSASQSRRTSNVKQPLLSHGPNNFEGISRKTTQFNPLHVILKKDANKYYTTEYI</sequence>
<dbReference type="Pfam" id="PF00431">
    <property type="entry name" value="CUB"/>
    <property type="match status" value="1"/>
</dbReference>
<feature type="compositionally biased region" description="Polar residues" evidence="4">
    <location>
        <begin position="569"/>
        <end position="582"/>
    </location>
</feature>
<dbReference type="InterPro" id="IPR000859">
    <property type="entry name" value="CUB_dom"/>
</dbReference>
<dbReference type="OrthoDB" id="10037915at2759"/>
<feature type="compositionally biased region" description="Low complexity" evidence="4">
    <location>
        <begin position="344"/>
        <end position="370"/>
    </location>
</feature>
<dbReference type="CDD" id="cd00041">
    <property type="entry name" value="CUB"/>
    <property type="match status" value="1"/>
</dbReference>
<dbReference type="Gene3D" id="2.60.120.290">
    <property type="entry name" value="Spermadhesin, CUB domain"/>
    <property type="match status" value="1"/>
</dbReference>
<evidence type="ECO:0000259" key="6">
    <source>
        <dbReference type="PROSITE" id="PS01180"/>
    </source>
</evidence>